<reference evidence="2 3" key="1">
    <citation type="journal article" date="2019" name="Emerg. Microbes Infect.">
        <title>Comprehensive subspecies identification of 175 nontuberculous mycobacteria species based on 7547 genomic profiles.</title>
        <authorList>
            <person name="Matsumoto Y."/>
            <person name="Kinjo T."/>
            <person name="Motooka D."/>
            <person name="Nabeya D."/>
            <person name="Jung N."/>
            <person name="Uechi K."/>
            <person name="Horii T."/>
            <person name="Iida T."/>
            <person name="Fujita J."/>
            <person name="Nakamura S."/>
        </authorList>
    </citation>
    <scope>NUCLEOTIDE SEQUENCE [LARGE SCALE GENOMIC DNA]</scope>
    <source>
        <strain evidence="2 3">JCM 30996</strain>
    </source>
</reference>
<feature type="region of interest" description="Disordered" evidence="1">
    <location>
        <begin position="47"/>
        <end position="71"/>
    </location>
</feature>
<proteinExistence type="predicted"/>
<organism evidence="2 3">
    <name type="scientific">Mycolicibacterium hippocampi</name>
    <dbReference type="NCBI Taxonomy" id="659824"/>
    <lineage>
        <taxon>Bacteria</taxon>
        <taxon>Bacillati</taxon>
        <taxon>Actinomycetota</taxon>
        <taxon>Actinomycetes</taxon>
        <taxon>Mycobacteriales</taxon>
        <taxon>Mycobacteriaceae</taxon>
        <taxon>Mycolicibacterium</taxon>
    </lineage>
</organism>
<protein>
    <submittedName>
        <fullName evidence="2">Uncharacterized protein</fullName>
    </submittedName>
</protein>
<evidence type="ECO:0000313" key="3">
    <source>
        <dbReference type="Proteomes" id="UP000465304"/>
    </source>
</evidence>
<gene>
    <name evidence="2" type="ORF">MHIP_46170</name>
</gene>
<comment type="caution">
    <text evidence="2">The sequence shown here is derived from an EMBL/GenBank/DDBJ whole genome shotgun (WGS) entry which is preliminary data.</text>
</comment>
<sequence length="71" mass="7666">MVGHPDEDFDERDHRYLLCGADSPAIIQTGTEMVPLGIARGETITSSGVVKPGHKNEALAWPRQNPTRPGA</sequence>
<dbReference type="EMBL" id="BLLB01000002">
    <property type="protein sequence ID" value="GFH04134.1"/>
    <property type="molecule type" value="Genomic_DNA"/>
</dbReference>
<name>A0A7I9ZT46_9MYCO</name>
<evidence type="ECO:0000313" key="2">
    <source>
        <dbReference type="EMBL" id="GFH04134.1"/>
    </source>
</evidence>
<keyword evidence="3" id="KW-1185">Reference proteome</keyword>
<evidence type="ECO:0000256" key="1">
    <source>
        <dbReference type="SAM" id="MobiDB-lite"/>
    </source>
</evidence>
<dbReference type="Proteomes" id="UP000465304">
    <property type="component" value="Unassembled WGS sequence"/>
</dbReference>
<accession>A0A7I9ZT46</accession>
<dbReference type="AlphaFoldDB" id="A0A7I9ZT46"/>